<name>A0A1E3HHT6_9TREE</name>
<evidence type="ECO:0000313" key="3">
    <source>
        <dbReference type="EMBL" id="ODN75675.1"/>
    </source>
</evidence>
<evidence type="ECO:0000313" key="4">
    <source>
        <dbReference type="Proteomes" id="UP000094819"/>
    </source>
</evidence>
<keyword evidence="2" id="KW-1133">Transmembrane helix</keyword>
<gene>
    <name evidence="3" type="ORF">L198_08132</name>
</gene>
<reference evidence="3 4" key="1">
    <citation type="submission" date="2016-06" db="EMBL/GenBank/DDBJ databases">
        <title>Evolution of pathogenesis and genome organization in the Tremellales.</title>
        <authorList>
            <person name="Cuomo C."/>
            <person name="Litvintseva A."/>
            <person name="Heitman J."/>
            <person name="Chen Y."/>
            <person name="Sun S."/>
            <person name="Springer D."/>
            <person name="Dromer F."/>
            <person name="Young S."/>
            <person name="Zeng Q."/>
            <person name="Chapman S."/>
            <person name="Gujja S."/>
            <person name="Saif S."/>
            <person name="Birren B."/>
        </authorList>
    </citation>
    <scope>NUCLEOTIDE SEQUENCE [LARGE SCALE GENOMIC DNA]</scope>
    <source>
        <strain evidence="3 4">CBS 7118</strain>
    </source>
</reference>
<feature type="compositionally biased region" description="Basic and acidic residues" evidence="1">
    <location>
        <begin position="93"/>
        <end position="108"/>
    </location>
</feature>
<feature type="region of interest" description="Disordered" evidence="1">
    <location>
        <begin position="1"/>
        <end position="36"/>
    </location>
</feature>
<dbReference type="EMBL" id="AWGH01000054">
    <property type="protein sequence ID" value="ODN75675.1"/>
    <property type="molecule type" value="Genomic_DNA"/>
</dbReference>
<comment type="caution">
    <text evidence="3">The sequence shown here is derived from an EMBL/GenBank/DDBJ whole genome shotgun (WGS) entry which is preliminary data.</text>
</comment>
<accession>A0A1E3HHT6</accession>
<evidence type="ECO:0000256" key="1">
    <source>
        <dbReference type="SAM" id="MobiDB-lite"/>
    </source>
</evidence>
<keyword evidence="2" id="KW-0812">Transmembrane</keyword>
<feature type="region of interest" description="Disordered" evidence="1">
    <location>
        <begin position="93"/>
        <end position="120"/>
    </location>
</feature>
<dbReference type="RefSeq" id="XP_019027913.1">
    <property type="nucleotide sequence ID" value="XM_019180103.1"/>
</dbReference>
<evidence type="ECO:0000256" key="2">
    <source>
        <dbReference type="SAM" id="Phobius"/>
    </source>
</evidence>
<protein>
    <submittedName>
        <fullName evidence="3">Uncharacterized protein</fullName>
    </submittedName>
</protein>
<sequence>MAGCHLDPTPCPSHPLASLTRHHSIPSPPPLPPVSTLAETAFADPVTSREAVGEAYREGGAAVLYVTITGIYSSTLIVGIALLLRDARLGDLQRSLPEEEREGDKGVETGRGGEYGGEKE</sequence>
<keyword evidence="4" id="KW-1185">Reference proteome</keyword>
<proteinExistence type="predicted"/>
<dbReference type="GeneID" id="30197343"/>
<dbReference type="AlphaFoldDB" id="A0A1E3HHT6"/>
<feature type="transmembrane region" description="Helical" evidence="2">
    <location>
        <begin position="62"/>
        <end position="84"/>
    </location>
</feature>
<dbReference type="Proteomes" id="UP000094819">
    <property type="component" value="Unassembled WGS sequence"/>
</dbReference>
<feature type="compositionally biased region" description="Gly residues" evidence="1">
    <location>
        <begin position="109"/>
        <end position="120"/>
    </location>
</feature>
<keyword evidence="2" id="KW-0472">Membrane</keyword>
<organism evidence="3 4">
    <name type="scientific">Cryptococcus wingfieldii CBS 7118</name>
    <dbReference type="NCBI Taxonomy" id="1295528"/>
    <lineage>
        <taxon>Eukaryota</taxon>
        <taxon>Fungi</taxon>
        <taxon>Dikarya</taxon>
        <taxon>Basidiomycota</taxon>
        <taxon>Agaricomycotina</taxon>
        <taxon>Tremellomycetes</taxon>
        <taxon>Tremellales</taxon>
        <taxon>Cryptococcaceae</taxon>
        <taxon>Cryptococcus</taxon>
    </lineage>
</organism>